<protein>
    <recommendedName>
        <fullName evidence="2">DUF11 domain-containing protein</fullName>
    </recommendedName>
</protein>
<dbReference type="Pfam" id="PF01345">
    <property type="entry name" value="DUF11"/>
    <property type="match status" value="1"/>
</dbReference>
<dbReference type="Gene3D" id="3.40.390.10">
    <property type="entry name" value="Collagenase (Catalytic Domain)"/>
    <property type="match status" value="1"/>
</dbReference>
<comment type="caution">
    <text evidence="3">The sequence shown here is derived from an EMBL/GenBank/DDBJ whole genome shotgun (WGS) entry which is preliminary data.</text>
</comment>
<evidence type="ECO:0000259" key="2">
    <source>
        <dbReference type="Pfam" id="PF01345"/>
    </source>
</evidence>
<evidence type="ECO:0000256" key="1">
    <source>
        <dbReference type="SAM" id="MobiDB-lite"/>
    </source>
</evidence>
<gene>
    <name evidence="3" type="ORF">ASNO1_24630</name>
</gene>
<sequence length="1051" mass="110065">MEATSSTQRATLGVRGDTLYGKHYKFKIMAAAGEDGLTGINAGPSINDHGTVGFIGIGTDELPYVAGLGFGPAPVAITAPLTGRVFGQNVQLNNSGYLFAQQKSGSVYQARQFKTDPSSPAFVTIASTATGTTAQRYSLIYDYGSISDICAVTTTPCDEYQTVFVADRGVSPDMFATGRSHPYNEMGSSRTPKPMVANDGSIVVTLGASAGGRIKAYSYTLSTNIDVALPINYDEVGLMPGISDDGKAFAFYGNVNAAAAAGLGTTPGPGIFLLLRVNNQLDLIRLTGRPGQLGRVLTGGGWADITLDVQAAITSRVNVVRIPSPNGGAPNPYADSYVVSFLASASHASPSGEFRAGEGLWTIEAHFQSNPQKSPAERPVVNRPIPVLQVGDTFAGHPVLKVSTYDALSNVTTDSNGLPRQQQPGDHQVVFAVDTVTNAGAQVSELLVWGIRVDSDRDGLPDHWETNGIDFDNDGVTDYNLAALGAKVGQRDLFLEIDFMNGTNHYHRPDTVGIEDVTAFFATQGIAVHAFVDDMDYVPEIGTLSFEEEPTSPTTTFGFVKFGASRTVCDGNFGATSERAGASCAKVLGAKHLAFRYALFGHSMSNNGTGRAEVSGNDILVSLGHAASPLSVINPYANDAYGSGVGVCRRGDTKPQCMKRELEKATFLHELGHSLGLDHGGDEPWNCKPNYLSIMSYSHQFRWAGLNENRPLDFSSSALPKLDENSLSEPLGVQGPTGRKVLFSNLVGGVAVASASGPIDWNQDSDDTDTGVSRDINILSELGCKGDDDGDTFQDGMTPFHGQDDWANLELEVQTGYDLTLAAPGAPLQEVSHDVFDDRALVDTDGDGVVNGSDNCPALSNPAQTDTDGDGFGDDCDPSAFISDLELSGSSAPLQPVAGAATTYTFSVYNAGSGVNHHASMTVDLPANASVGAITASSGTCALKGTFISCKLGDLAFGTTVTVSVVVTHTASGTATLEARARSDAPEETPANNALDLIRCVAQDDATLCSENSAECGTLAVLDECGNPRTVASCGTCSSPATCGVDLLCHP</sequence>
<keyword evidence="4" id="KW-1185">Reference proteome</keyword>
<reference evidence="3 4" key="1">
    <citation type="journal article" date="2024" name="Arch. Microbiol.">
        <title>Corallococcus caeni sp. nov., a novel myxobacterium isolated from activated sludge.</title>
        <authorList>
            <person name="Tomita S."/>
            <person name="Nakai R."/>
            <person name="Kuroda K."/>
            <person name="Kurashita H."/>
            <person name="Hatamoto M."/>
            <person name="Yamaguchi T."/>
            <person name="Narihiro T."/>
        </authorList>
    </citation>
    <scope>NUCLEOTIDE SEQUENCE [LARGE SCALE GENOMIC DNA]</scope>
    <source>
        <strain evidence="3 4">NO1</strain>
    </source>
</reference>
<accession>A0ABQ6QQC2</accession>
<proteinExistence type="predicted"/>
<dbReference type="SUPFAM" id="SSF55486">
    <property type="entry name" value="Metalloproteases ('zincins'), catalytic domain"/>
    <property type="match status" value="1"/>
</dbReference>
<feature type="domain" description="DUF11" evidence="2">
    <location>
        <begin position="884"/>
        <end position="994"/>
    </location>
</feature>
<evidence type="ECO:0000313" key="3">
    <source>
        <dbReference type="EMBL" id="GMU06210.1"/>
    </source>
</evidence>
<dbReference type="InterPro" id="IPR024079">
    <property type="entry name" value="MetalloPept_cat_dom_sf"/>
</dbReference>
<organism evidence="3 4">
    <name type="scientific">Corallococcus caeni</name>
    <dbReference type="NCBI Taxonomy" id="3082388"/>
    <lineage>
        <taxon>Bacteria</taxon>
        <taxon>Pseudomonadati</taxon>
        <taxon>Myxococcota</taxon>
        <taxon>Myxococcia</taxon>
        <taxon>Myxococcales</taxon>
        <taxon>Cystobacterineae</taxon>
        <taxon>Myxococcaceae</taxon>
        <taxon>Corallococcus</taxon>
    </lineage>
</organism>
<dbReference type="SUPFAM" id="SSF103647">
    <property type="entry name" value="TSP type-3 repeat"/>
    <property type="match status" value="1"/>
</dbReference>
<feature type="region of interest" description="Disordered" evidence="1">
    <location>
        <begin position="852"/>
        <end position="873"/>
    </location>
</feature>
<dbReference type="InterPro" id="IPR013783">
    <property type="entry name" value="Ig-like_fold"/>
</dbReference>
<dbReference type="InterPro" id="IPR001434">
    <property type="entry name" value="OmcB-like_DUF11"/>
</dbReference>
<evidence type="ECO:0000313" key="4">
    <source>
        <dbReference type="Proteomes" id="UP001342631"/>
    </source>
</evidence>
<name>A0ABQ6QQC2_9BACT</name>
<dbReference type="Gene3D" id="2.60.40.10">
    <property type="entry name" value="Immunoglobulins"/>
    <property type="match status" value="1"/>
</dbReference>
<dbReference type="EMBL" id="BTTX01000002">
    <property type="protein sequence ID" value="GMU06210.1"/>
    <property type="molecule type" value="Genomic_DNA"/>
</dbReference>
<dbReference type="Proteomes" id="UP001342631">
    <property type="component" value="Unassembled WGS sequence"/>
</dbReference>
<dbReference type="Gene3D" id="4.10.1080.10">
    <property type="entry name" value="TSP type-3 repeat"/>
    <property type="match status" value="1"/>
</dbReference>
<dbReference type="InterPro" id="IPR028974">
    <property type="entry name" value="TSP_type-3_rpt"/>
</dbReference>